<dbReference type="Pfam" id="PF13460">
    <property type="entry name" value="NAD_binding_10"/>
    <property type="match status" value="1"/>
</dbReference>
<reference evidence="3" key="1">
    <citation type="journal article" date="2019" name="Int. J. Syst. Evol. Microbiol.">
        <title>The Global Catalogue of Microorganisms (GCM) 10K type strain sequencing project: providing services to taxonomists for standard genome sequencing and annotation.</title>
        <authorList>
            <consortium name="The Broad Institute Genomics Platform"/>
            <consortium name="The Broad Institute Genome Sequencing Center for Infectious Disease"/>
            <person name="Wu L."/>
            <person name="Ma J."/>
        </authorList>
    </citation>
    <scope>NUCLEOTIDE SEQUENCE [LARGE SCALE GENOMIC DNA]</scope>
    <source>
        <strain evidence="3">JCM 17986</strain>
    </source>
</reference>
<feature type="domain" description="NAD(P)-binding" evidence="1">
    <location>
        <begin position="6"/>
        <end position="180"/>
    </location>
</feature>
<evidence type="ECO:0000313" key="3">
    <source>
        <dbReference type="Proteomes" id="UP001500466"/>
    </source>
</evidence>
<comment type="caution">
    <text evidence="2">The sequence shown here is derived from an EMBL/GenBank/DDBJ whole genome shotgun (WGS) entry which is preliminary data.</text>
</comment>
<gene>
    <name evidence="2" type="ORF">GCM10023205_50120</name>
</gene>
<dbReference type="SUPFAM" id="SSF51735">
    <property type="entry name" value="NAD(P)-binding Rossmann-fold domains"/>
    <property type="match status" value="1"/>
</dbReference>
<dbReference type="InterPro" id="IPR016040">
    <property type="entry name" value="NAD(P)-bd_dom"/>
</dbReference>
<evidence type="ECO:0000313" key="2">
    <source>
        <dbReference type="EMBL" id="GAA4976816.1"/>
    </source>
</evidence>
<proteinExistence type="predicted"/>
<name>A0ABP9HS62_9ACTN</name>
<sequence>MIVVTGATGRLGHLTVESLLARGVAAAEIAVAVRGPERAADLAARGVAVREGDYDRPDTLAAAFAGADTLVLVSANAPDNALRIGQHRAAVAAAQQARVGRIVYTSIAEADTNPLSLATVHKATEELIRATGIPFVFLRNSWYFENYTAGIPDALGRGGLVGTAAEGRIAAASIADFAEAAAVVAAGTGHDGKAYELTGDASWTLGELAAEVAKQTGKPFAYTDLPAEDYAAVLTGAGLPAGLVDMLTDAEVHTRGGALALVSADLRSLIGRPTTTLSGAVTEALKSV</sequence>
<organism evidence="2 3">
    <name type="scientific">Yinghuangia aomiensis</name>
    <dbReference type="NCBI Taxonomy" id="676205"/>
    <lineage>
        <taxon>Bacteria</taxon>
        <taxon>Bacillati</taxon>
        <taxon>Actinomycetota</taxon>
        <taxon>Actinomycetes</taxon>
        <taxon>Kitasatosporales</taxon>
        <taxon>Streptomycetaceae</taxon>
        <taxon>Yinghuangia</taxon>
    </lineage>
</organism>
<dbReference type="Gene3D" id="3.90.25.10">
    <property type="entry name" value="UDP-galactose 4-epimerase, domain 1"/>
    <property type="match status" value="1"/>
</dbReference>
<dbReference type="PANTHER" id="PTHR47129">
    <property type="entry name" value="QUINONE OXIDOREDUCTASE 2"/>
    <property type="match status" value="1"/>
</dbReference>
<evidence type="ECO:0000259" key="1">
    <source>
        <dbReference type="Pfam" id="PF13460"/>
    </source>
</evidence>
<keyword evidence="3" id="KW-1185">Reference proteome</keyword>
<dbReference type="Proteomes" id="UP001500466">
    <property type="component" value="Unassembled WGS sequence"/>
</dbReference>
<dbReference type="InterPro" id="IPR036291">
    <property type="entry name" value="NAD(P)-bd_dom_sf"/>
</dbReference>
<dbReference type="InterPro" id="IPR052718">
    <property type="entry name" value="NmrA-type_oxidoreductase"/>
</dbReference>
<protein>
    <submittedName>
        <fullName evidence="2">SDR family oxidoreductase</fullName>
    </submittedName>
</protein>
<dbReference type="Gene3D" id="3.40.50.720">
    <property type="entry name" value="NAD(P)-binding Rossmann-like Domain"/>
    <property type="match status" value="1"/>
</dbReference>
<dbReference type="RefSeq" id="WP_345677909.1">
    <property type="nucleotide sequence ID" value="NZ_BAABHS010000018.1"/>
</dbReference>
<dbReference type="EMBL" id="BAABHS010000018">
    <property type="protein sequence ID" value="GAA4976816.1"/>
    <property type="molecule type" value="Genomic_DNA"/>
</dbReference>
<accession>A0ABP9HS62</accession>
<dbReference type="PANTHER" id="PTHR47129:SF1">
    <property type="entry name" value="NMRA-LIKE DOMAIN-CONTAINING PROTEIN"/>
    <property type="match status" value="1"/>
</dbReference>